<feature type="domain" description="OmpR/PhoB-type" evidence="7">
    <location>
        <begin position="127"/>
        <end position="226"/>
    </location>
</feature>
<dbReference type="Gene3D" id="6.10.250.690">
    <property type="match status" value="1"/>
</dbReference>
<dbReference type="GO" id="GO:0032993">
    <property type="term" value="C:protein-DNA complex"/>
    <property type="evidence" value="ECO:0007669"/>
    <property type="project" value="TreeGrafter"/>
</dbReference>
<dbReference type="CDD" id="cd17574">
    <property type="entry name" value="REC_OmpR"/>
    <property type="match status" value="1"/>
</dbReference>
<dbReference type="PANTHER" id="PTHR48111">
    <property type="entry name" value="REGULATOR OF RPOS"/>
    <property type="match status" value="1"/>
</dbReference>
<reference evidence="9" key="1">
    <citation type="submission" date="2017-04" db="EMBL/GenBank/DDBJ databases">
        <authorList>
            <person name="Varghese N."/>
            <person name="Submissions S."/>
        </authorList>
    </citation>
    <scope>NUCLEOTIDE SEQUENCE [LARGE SCALE GENOMIC DNA]</scope>
    <source>
        <strain evidence="9">LMG 29540</strain>
    </source>
</reference>
<keyword evidence="1 4" id="KW-0597">Phosphoprotein</keyword>
<evidence type="ECO:0000256" key="3">
    <source>
        <dbReference type="ARBA" id="ARBA00023125"/>
    </source>
</evidence>
<evidence type="ECO:0000313" key="8">
    <source>
        <dbReference type="EMBL" id="SMG61094.1"/>
    </source>
</evidence>
<evidence type="ECO:0000256" key="5">
    <source>
        <dbReference type="PROSITE-ProRule" id="PRU01091"/>
    </source>
</evidence>
<dbReference type="RefSeq" id="WP_085489683.1">
    <property type="nucleotide sequence ID" value="NZ_FXAT01000019.1"/>
</dbReference>
<feature type="modified residue" description="4-aspartylphosphate" evidence="4">
    <location>
        <position position="51"/>
    </location>
</feature>
<dbReference type="EMBL" id="FXAT01000019">
    <property type="protein sequence ID" value="SMG61094.1"/>
    <property type="molecule type" value="Genomic_DNA"/>
</dbReference>
<dbReference type="OrthoDB" id="9802426at2"/>
<dbReference type="SUPFAM" id="SSF52172">
    <property type="entry name" value="CheY-like"/>
    <property type="match status" value="1"/>
</dbReference>
<feature type="DNA-binding region" description="OmpR/PhoB-type" evidence="5">
    <location>
        <begin position="127"/>
        <end position="226"/>
    </location>
</feature>
<protein>
    <submittedName>
        <fullName evidence="8">Two component transcriptional regulator, winged helix family</fullName>
    </submittedName>
</protein>
<feature type="domain" description="Response regulatory" evidence="6">
    <location>
        <begin position="2"/>
        <end position="117"/>
    </location>
</feature>
<dbReference type="InterPro" id="IPR036388">
    <property type="entry name" value="WH-like_DNA-bd_sf"/>
</dbReference>
<dbReference type="Gene3D" id="3.40.50.2300">
    <property type="match status" value="1"/>
</dbReference>
<dbReference type="GO" id="GO:0000976">
    <property type="term" value="F:transcription cis-regulatory region binding"/>
    <property type="evidence" value="ECO:0007669"/>
    <property type="project" value="TreeGrafter"/>
</dbReference>
<dbReference type="Proteomes" id="UP000193228">
    <property type="component" value="Unassembled WGS sequence"/>
</dbReference>
<dbReference type="PROSITE" id="PS50110">
    <property type="entry name" value="RESPONSE_REGULATORY"/>
    <property type="match status" value="1"/>
</dbReference>
<keyword evidence="3 5" id="KW-0238">DNA-binding</keyword>
<sequence>MNILLVEDDPAQVAAVEKAMEFSEHAINKVNRGESAIRFLKANEVDLVVLDWQLPGMTGFEVLHWIRRNLGTDPAVLFLTSKVLEVDVVQALEAGADEYVVKPFRRTELAARVSALLRRTRRNENPVTTVTVGPYSLDIAQRSVSLHGRTVELTTKEFDVVAFLFNNVGRVVSRDLLAKLAWGRELDSSSRTVDTHIYRLRQKLSLRPENGIRLSTVYTHGYRLDKVASPTTDVALYASDDPGAASLKHQTQSPT</sequence>
<dbReference type="PANTHER" id="PTHR48111:SF40">
    <property type="entry name" value="PHOSPHATE REGULON TRANSCRIPTIONAL REGULATORY PROTEIN PHOB"/>
    <property type="match status" value="1"/>
</dbReference>
<dbReference type="InterPro" id="IPR011006">
    <property type="entry name" value="CheY-like_superfamily"/>
</dbReference>
<evidence type="ECO:0000256" key="4">
    <source>
        <dbReference type="PROSITE-ProRule" id="PRU00169"/>
    </source>
</evidence>
<dbReference type="GO" id="GO:0006355">
    <property type="term" value="P:regulation of DNA-templated transcription"/>
    <property type="evidence" value="ECO:0007669"/>
    <property type="project" value="InterPro"/>
</dbReference>
<keyword evidence="2" id="KW-0902">Two-component regulatory system</keyword>
<evidence type="ECO:0000259" key="6">
    <source>
        <dbReference type="PROSITE" id="PS50110"/>
    </source>
</evidence>
<gene>
    <name evidence="8" type="ORF">SAMN06265784_11956</name>
</gene>
<dbReference type="STRING" id="1515439.SAMN06265784_11956"/>
<dbReference type="Pfam" id="PF00486">
    <property type="entry name" value="Trans_reg_C"/>
    <property type="match status" value="1"/>
</dbReference>
<organism evidence="8 9">
    <name type="scientific">Paraburkholderia susongensis</name>
    <dbReference type="NCBI Taxonomy" id="1515439"/>
    <lineage>
        <taxon>Bacteria</taxon>
        <taxon>Pseudomonadati</taxon>
        <taxon>Pseudomonadota</taxon>
        <taxon>Betaproteobacteria</taxon>
        <taxon>Burkholderiales</taxon>
        <taxon>Burkholderiaceae</taxon>
        <taxon>Paraburkholderia</taxon>
    </lineage>
</organism>
<dbReference type="InterPro" id="IPR039420">
    <property type="entry name" value="WalR-like"/>
</dbReference>
<dbReference type="CDD" id="cd00383">
    <property type="entry name" value="trans_reg_C"/>
    <property type="match status" value="1"/>
</dbReference>
<evidence type="ECO:0000313" key="9">
    <source>
        <dbReference type="Proteomes" id="UP000193228"/>
    </source>
</evidence>
<keyword evidence="9" id="KW-1185">Reference proteome</keyword>
<evidence type="ECO:0000259" key="7">
    <source>
        <dbReference type="PROSITE" id="PS51755"/>
    </source>
</evidence>
<dbReference type="GO" id="GO:0005829">
    <property type="term" value="C:cytosol"/>
    <property type="evidence" value="ECO:0007669"/>
    <property type="project" value="TreeGrafter"/>
</dbReference>
<dbReference type="InterPro" id="IPR001867">
    <property type="entry name" value="OmpR/PhoB-type_DNA-bd"/>
</dbReference>
<dbReference type="Gene3D" id="1.10.10.10">
    <property type="entry name" value="Winged helix-like DNA-binding domain superfamily/Winged helix DNA-binding domain"/>
    <property type="match status" value="1"/>
</dbReference>
<dbReference type="SMART" id="SM00448">
    <property type="entry name" value="REC"/>
    <property type="match status" value="1"/>
</dbReference>
<dbReference type="Pfam" id="PF00072">
    <property type="entry name" value="Response_reg"/>
    <property type="match status" value="1"/>
</dbReference>
<accession>A0A1X7M5R3</accession>
<evidence type="ECO:0000256" key="2">
    <source>
        <dbReference type="ARBA" id="ARBA00023012"/>
    </source>
</evidence>
<name>A0A1X7M5R3_9BURK</name>
<dbReference type="GO" id="GO:0000156">
    <property type="term" value="F:phosphorelay response regulator activity"/>
    <property type="evidence" value="ECO:0007669"/>
    <property type="project" value="TreeGrafter"/>
</dbReference>
<proteinExistence type="predicted"/>
<dbReference type="PROSITE" id="PS51755">
    <property type="entry name" value="OMPR_PHOB"/>
    <property type="match status" value="1"/>
</dbReference>
<dbReference type="AlphaFoldDB" id="A0A1X7M5R3"/>
<evidence type="ECO:0000256" key="1">
    <source>
        <dbReference type="ARBA" id="ARBA00022553"/>
    </source>
</evidence>
<dbReference type="SMART" id="SM00862">
    <property type="entry name" value="Trans_reg_C"/>
    <property type="match status" value="1"/>
</dbReference>
<dbReference type="InterPro" id="IPR001789">
    <property type="entry name" value="Sig_transdc_resp-reg_receiver"/>
</dbReference>